<dbReference type="InterPro" id="IPR040442">
    <property type="entry name" value="Pyrv_kinase-like_dom_sf"/>
</dbReference>
<sequence length="470" mass="51655">MRTKIIATIGPATNSRQKLSELIEAGVRIFRLNFSHGDATMFEGLIALIRELEAEYGTPITILQDLSGPKMRIGQLSEDSYTLKKHDRLVLGPSGSEHVRQLPFIPFDVPEILETLEIGDKIVLADGVLPFRVTEKLDLGAFEIECRNDGFLTSRKGLALPGKPINLPAMTEKDQRDLRDGLRLGVDACALSFVQTAADIEVARKIILEAGKNIPIIAKLERQNSVHNLDAILEVTDIIMVARGDLGVECPLPQLPAMQKRIIEACNRAGKPVIVATQMLLSMVNNPVPTRAETTDVANAVLDGTDCLMLSEETAMGHFPVQTVKYMTEIAQEAEKYYFEQERDMTPSKGQSTPDFLAYSACLMAEKVEAKAIVCHSNSGASARLLSARRPDQLVHALTPNENVRRALNFSWGVVTDPVDKSIEAHLQRAETFVETSPEFRAGDRIVITAGQPKPGGQARGTNLVKIYHK</sequence>
<dbReference type="Gene3D" id="3.40.1380.20">
    <property type="entry name" value="Pyruvate kinase, C-terminal domain"/>
    <property type="match status" value="1"/>
</dbReference>
<evidence type="ECO:0000256" key="7">
    <source>
        <dbReference type="ARBA" id="ARBA00022777"/>
    </source>
</evidence>
<dbReference type="AlphaFoldDB" id="A0A1B7XL35"/>
<keyword evidence="5" id="KW-0479">Metal-binding</keyword>
<dbReference type="NCBIfam" id="NF004491">
    <property type="entry name" value="PRK05826.1"/>
    <property type="match status" value="1"/>
</dbReference>
<evidence type="ECO:0000256" key="8">
    <source>
        <dbReference type="ARBA" id="ARBA00022840"/>
    </source>
</evidence>
<name>A0A1B7XL35_9BACT</name>
<evidence type="ECO:0000313" key="17">
    <source>
        <dbReference type="Proteomes" id="UP000091979"/>
    </source>
</evidence>
<reference evidence="16 17" key="1">
    <citation type="submission" date="2015-01" db="EMBL/GenBank/DDBJ databases">
        <title>Desulfovibrio sp. JC271 draft genome sequence.</title>
        <authorList>
            <person name="Shivani Y."/>
            <person name="Subhash Y."/>
            <person name="Sasikala C."/>
            <person name="Ramana C.V."/>
        </authorList>
    </citation>
    <scope>NUCLEOTIDE SEQUENCE [LARGE SCALE GENOMIC DNA]</scope>
    <source>
        <strain evidence="16 17">JC271</strain>
    </source>
</reference>
<dbReference type="InterPro" id="IPR001697">
    <property type="entry name" value="Pyr_Knase"/>
</dbReference>
<dbReference type="InterPro" id="IPR015813">
    <property type="entry name" value="Pyrv/PenolPyrv_kinase-like_dom"/>
</dbReference>
<dbReference type="UniPathway" id="UPA00109">
    <property type="reaction ID" value="UER00188"/>
</dbReference>
<evidence type="ECO:0000259" key="14">
    <source>
        <dbReference type="Pfam" id="PF00224"/>
    </source>
</evidence>
<dbReference type="GO" id="GO:0016301">
    <property type="term" value="F:kinase activity"/>
    <property type="evidence" value="ECO:0007669"/>
    <property type="project" value="UniProtKB-KW"/>
</dbReference>
<dbReference type="InterPro" id="IPR015795">
    <property type="entry name" value="Pyrv_Knase_C"/>
</dbReference>
<evidence type="ECO:0000256" key="4">
    <source>
        <dbReference type="ARBA" id="ARBA00022679"/>
    </source>
</evidence>
<organism evidence="16 17">
    <name type="scientific">Halodesulfovibrio spirochaetisodalis</name>
    <dbReference type="NCBI Taxonomy" id="1560234"/>
    <lineage>
        <taxon>Bacteria</taxon>
        <taxon>Pseudomonadati</taxon>
        <taxon>Thermodesulfobacteriota</taxon>
        <taxon>Desulfovibrionia</taxon>
        <taxon>Desulfovibrionales</taxon>
        <taxon>Desulfovibrionaceae</taxon>
        <taxon>Halodesulfovibrio</taxon>
    </lineage>
</organism>
<dbReference type="GO" id="GO:0000287">
    <property type="term" value="F:magnesium ion binding"/>
    <property type="evidence" value="ECO:0007669"/>
    <property type="project" value="UniProtKB-UniRule"/>
</dbReference>
<evidence type="ECO:0000256" key="1">
    <source>
        <dbReference type="ARBA" id="ARBA00004997"/>
    </source>
</evidence>
<evidence type="ECO:0000259" key="15">
    <source>
        <dbReference type="Pfam" id="PF02887"/>
    </source>
</evidence>
<evidence type="ECO:0000256" key="9">
    <source>
        <dbReference type="ARBA" id="ARBA00022842"/>
    </source>
</evidence>
<dbReference type="EC" id="2.7.1.40" evidence="3 12"/>
<dbReference type="RefSeq" id="WP_066852220.1">
    <property type="nucleotide sequence ID" value="NZ_JXMS01000003.1"/>
</dbReference>
<comment type="catalytic activity">
    <reaction evidence="13">
        <text>pyruvate + ATP = phosphoenolpyruvate + ADP + H(+)</text>
        <dbReference type="Rhea" id="RHEA:18157"/>
        <dbReference type="ChEBI" id="CHEBI:15361"/>
        <dbReference type="ChEBI" id="CHEBI:15378"/>
        <dbReference type="ChEBI" id="CHEBI:30616"/>
        <dbReference type="ChEBI" id="CHEBI:58702"/>
        <dbReference type="ChEBI" id="CHEBI:456216"/>
        <dbReference type="EC" id="2.7.1.40"/>
    </reaction>
</comment>
<feature type="domain" description="Pyruvate kinase barrel" evidence="14">
    <location>
        <begin position="2"/>
        <end position="324"/>
    </location>
</feature>
<dbReference type="GO" id="GO:0005524">
    <property type="term" value="F:ATP binding"/>
    <property type="evidence" value="ECO:0007669"/>
    <property type="project" value="UniProtKB-KW"/>
</dbReference>
<proteinExistence type="inferred from homology"/>
<evidence type="ECO:0000256" key="5">
    <source>
        <dbReference type="ARBA" id="ARBA00022723"/>
    </source>
</evidence>
<evidence type="ECO:0000256" key="10">
    <source>
        <dbReference type="ARBA" id="ARBA00023152"/>
    </source>
</evidence>
<dbReference type="InterPro" id="IPR015806">
    <property type="entry name" value="Pyrv_Knase_insert_dom_sf"/>
</dbReference>
<evidence type="ECO:0000256" key="12">
    <source>
        <dbReference type="NCBIfam" id="TIGR01064"/>
    </source>
</evidence>
<keyword evidence="4 13" id="KW-0808">Transferase</keyword>
<comment type="similarity">
    <text evidence="2 13">Belongs to the pyruvate kinase family.</text>
</comment>
<evidence type="ECO:0000256" key="6">
    <source>
        <dbReference type="ARBA" id="ARBA00022741"/>
    </source>
</evidence>
<dbReference type="STRING" id="1560234.SP90_02510"/>
<dbReference type="Pfam" id="PF00224">
    <property type="entry name" value="PK"/>
    <property type="match status" value="1"/>
</dbReference>
<keyword evidence="11 16" id="KW-0670">Pyruvate</keyword>
<keyword evidence="7 13" id="KW-0418">Kinase</keyword>
<dbReference type="InterPro" id="IPR015793">
    <property type="entry name" value="Pyrv_Knase_brl"/>
</dbReference>
<protein>
    <recommendedName>
        <fullName evidence="3 12">Pyruvate kinase</fullName>
        <ecNumber evidence="3 12">2.7.1.40</ecNumber>
    </recommendedName>
</protein>
<dbReference type="InterPro" id="IPR036918">
    <property type="entry name" value="Pyrv_Knase_C_sf"/>
</dbReference>
<gene>
    <name evidence="16" type="ORF">SP90_02510</name>
</gene>
<keyword evidence="9 13" id="KW-0460">Magnesium</keyword>
<keyword evidence="6" id="KW-0547">Nucleotide-binding</keyword>
<keyword evidence="8" id="KW-0067">ATP-binding</keyword>
<dbReference type="GO" id="GO:0030955">
    <property type="term" value="F:potassium ion binding"/>
    <property type="evidence" value="ECO:0007669"/>
    <property type="project" value="UniProtKB-UniRule"/>
</dbReference>
<dbReference type="InterPro" id="IPR011037">
    <property type="entry name" value="Pyrv_Knase-like_insert_dom_sf"/>
</dbReference>
<evidence type="ECO:0000256" key="11">
    <source>
        <dbReference type="ARBA" id="ARBA00023317"/>
    </source>
</evidence>
<keyword evidence="17" id="KW-1185">Reference proteome</keyword>
<evidence type="ECO:0000256" key="3">
    <source>
        <dbReference type="ARBA" id="ARBA00012142"/>
    </source>
</evidence>
<comment type="caution">
    <text evidence="16">The sequence shown here is derived from an EMBL/GenBank/DDBJ whole genome shotgun (WGS) entry which is preliminary data.</text>
</comment>
<dbReference type="Pfam" id="PF02887">
    <property type="entry name" value="PK_C"/>
    <property type="match status" value="1"/>
</dbReference>
<dbReference type="PRINTS" id="PR01050">
    <property type="entry name" value="PYRUVTKNASE"/>
</dbReference>
<dbReference type="PATRIC" id="fig|1560234.3.peg.1954"/>
<dbReference type="OrthoDB" id="9812123at2"/>
<evidence type="ECO:0000256" key="13">
    <source>
        <dbReference type="RuleBase" id="RU000504"/>
    </source>
</evidence>
<dbReference type="PANTHER" id="PTHR11817">
    <property type="entry name" value="PYRUVATE KINASE"/>
    <property type="match status" value="1"/>
</dbReference>
<feature type="domain" description="Pyruvate kinase C-terminal" evidence="15">
    <location>
        <begin position="357"/>
        <end position="467"/>
    </location>
</feature>
<dbReference type="GO" id="GO:0004743">
    <property type="term" value="F:pyruvate kinase activity"/>
    <property type="evidence" value="ECO:0007669"/>
    <property type="project" value="UniProtKB-UniRule"/>
</dbReference>
<dbReference type="EMBL" id="JXMS01000003">
    <property type="protein sequence ID" value="OBQ56211.1"/>
    <property type="molecule type" value="Genomic_DNA"/>
</dbReference>
<keyword evidence="10 13" id="KW-0324">Glycolysis</keyword>
<evidence type="ECO:0000313" key="16">
    <source>
        <dbReference type="EMBL" id="OBQ56211.1"/>
    </source>
</evidence>
<dbReference type="SUPFAM" id="SSF50800">
    <property type="entry name" value="PK beta-barrel domain-like"/>
    <property type="match status" value="1"/>
</dbReference>
<dbReference type="Gene3D" id="3.20.20.60">
    <property type="entry name" value="Phosphoenolpyruvate-binding domains"/>
    <property type="match status" value="1"/>
</dbReference>
<dbReference type="NCBIfam" id="TIGR01064">
    <property type="entry name" value="pyruv_kin"/>
    <property type="match status" value="1"/>
</dbReference>
<dbReference type="Proteomes" id="UP000091979">
    <property type="component" value="Unassembled WGS sequence"/>
</dbReference>
<dbReference type="SUPFAM" id="SSF51621">
    <property type="entry name" value="Phosphoenolpyruvate/pyruvate domain"/>
    <property type="match status" value="1"/>
</dbReference>
<dbReference type="SUPFAM" id="SSF52935">
    <property type="entry name" value="PK C-terminal domain-like"/>
    <property type="match status" value="1"/>
</dbReference>
<comment type="pathway">
    <text evidence="1 13">Carbohydrate degradation; glycolysis; pyruvate from D-glyceraldehyde 3-phosphate: step 5/5.</text>
</comment>
<dbReference type="Gene3D" id="2.40.33.10">
    <property type="entry name" value="PK beta-barrel domain-like"/>
    <property type="match status" value="1"/>
</dbReference>
<accession>A0A1B7XL35</accession>
<evidence type="ECO:0000256" key="2">
    <source>
        <dbReference type="ARBA" id="ARBA00008663"/>
    </source>
</evidence>